<protein>
    <submittedName>
        <fullName evidence="4">Chaperonin 10-like protein</fullName>
    </submittedName>
</protein>
<dbReference type="AlphaFoldDB" id="A0A9P8W5A3"/>
<keyword evidence="2" id="KW-0560">Oxidoreductase</keyword>
<dbReference type="Pfam" id="PF08240">
    <property type="entry name" value="ADH_N"/>
    <property type="match status" value="1"/>
</dbReference>
<keyword evidence="5" id="KW-1185">Reference proteome</keyword>
<dbReference type="PANTHER" id="PTHR45348">
    <property type="entry name" value="HYPOTHETICAL OXIDOREDUCTASE (EUROFUNG)"/>
    <property type="match status" value="1"/>
</dbReference>
<comment type="similarity">
    <text evidence="1">Belongs to the zinc-containing alcohol dehydrogenase family.</text>
</comment>
<dbReference type="Gene3D" id="3.40.50.720">
    <property type="entry name" value="NAD(P)-binding Rossmann-like Domain"/>
    <property type="match status" value="1"/>
</dbReference>
<dbReference type="InterPro" id="IPR011032">
    <property type="entry name" value="GroES-like_sf"/>
</dbReference>
<dbReference type="GO" id="GO:0016651">
    <property type="term" value="F:oxidoreductase activity, acting on NAD(P)H"/>
    <property type="evidence" value="ECO:0007669"/>
    <property type="project" value="InterPro"/>
</dbReference>
<dbReference type="InterPro" id="IPR020843">
    <property type="entry name" value="ER"/>
</dbReference>
<dbReference type="SUPFAM" id="SSF51735">
    <property type="entry name" value="NAD(P)-binding Rossmann-fold domains"/>
    <property type="match status" value="1"/>
</dbReference>
<evidence type="ECO:0000256" key="1">
    <source>
        <dbReference type="ARBA" id="ARBA00008072"/>
    </source>
</evidence>
<dbReference type="EMBL" id="JAGPYM010000014">
    <property type="protein sequence ID" value="KAH6887706.1"/>
    <property type="molecule type" value="Genomic_DNA"/>
</dbReference>
<dbReference type="OrthoDB" id="10257049at2759"/>
<dbReference type="SUPFAM" id="SSF50129">
    <property type="entry name" value="GroES-like"/>
    <property type="match status" value="1"/>
</dbReference>
<evidence type="ECO:0000313" key="5">
    <source>
        <dbReference type="Proteomes" id="UP000777438"/>
    </source>
</evidence>
<reference evidence="4 5" key="1">
    <citation type="journal article" date="2021" name="Nat. Commun.">
        <title>Genetic determinants of endophytism in the Arabidopsis root mycobiome.</title>
        <authorList>
            <person name="Mesny F."/>
            <person name="Miyauchi S."/>
            <person name="Thiergart T."/>
            <person name="Pickel B."/>
            <person name="Atanasova L."/>
            <person name="Karlsson M."/>
            <person name="Huettel B."/>
            <person name="Barry K.W."/>
            <person name="Haridas S."/>
            <person name="Chen C."/>
            <person name="Bauer D."/>
            <person name="Andreopoulos W."/>
            <person name="Pangilinan J."/>
            <person name="LaButti K."/>
            <person name="Riley R."/>
            <person name="Lipzen A."/>
            <person name="Clum A."/>
            <person name="Drula E."/>
            <person name="Henrissat B."/>
            <person name="Kohler A."/>
            <person name="Grigoriev I.V."/>
            <person name="Martin F.M."/>
            <person name="Hacquard S."/>
        </authorList>
    </citation>
    <scope>NUCLEOTIDE SEQUENCE [LARGE SCALE GENOMIC DNA]</scope>
    <source>
        <strain evidence="4 5">MPI-CAGE-CH-0241</strain>
    </source>
</reference>
<dbReference type="Gene3D" id="3.90.180.10">
    <property type="entry name" value="Medium-chain alcohol dehydrogenases, catalytic domain"/>
    <property type="match status" value="1"/>
</dbReference>
<dbReference type="Pfam" id="PF00107">
    <property type="entry name" value="ADH_zinc_N"/>
    <property type="match status" value="1"/>
</dbReference>
<evidence type="ECO:0000256" key="2">
    <source>
        <dbReference type="ARBA" id="ARBA00023002"/>
    </source>
</evidence>
<dbReference type="CDD" id="cd08249">
    <property type="entry name" value="enoyl_reductase_like"/>
    <property type="match status" value="1"/>
</dbReference>
<accession>A0A9P8W5A3</accession>
<evidence type="ECO:0000259" key="3">
    <source>
        <dbReference type="SMART" id="SM00829"/>
    </source>
</evidence>
<dbReference type="SMART" id="SM00829">
    <property type="entry name" value="PKS_ER"/>
    <property type="match status" value="1"/>
</dbReference>
<feature type="domain" description="Enoyl reductase (ER)" evidence="3">
    <location>
        <begin position="13"/>
        <end position="336"/>
    </location>
</feature>
<dbReference type="PANTHER" id="PTHR45348:SF2">
    <property type="entry name" value="ZINC-TYPE ALCOHOL DEHYDROGENASE-LIKE PROTEIN C2E1P3.01"/>
    <property type="match status" value="1"/>
</dbReference>
<dbReference type="InterPro" id="IPR047122">
    <property type="entry name" value="Trans-enoyl_RdTase-like"/>
</dbReference>
<evidence type="ECO:0000313" key="4">
    <source>
        <dbReference type="EMBL" id="KAH6887706.1"/>
    </source>
</evidence>
<name>A0A9P8W5A3_9HYPO</name>
<proteinExistence type="inferred from homology"/>
<comment type="caution">
    <text evidence="4">The sequence shown here is derived from an EMBL/GenBank/DDBJ whole genome shotgun (WGS) entry which is preliminary data.</text>
</comment>
<dbReference type="InterPro" id="IPR013154">
    <property type="entry name" value="ADH-like_N"/>
</dbReference>
<dbReference type="InterPro" id="IPR013149">
    <property type="entry name" value="ADH-like_C"/>
</dbReference>
<sequence>MSHKALFLSAPKGAFTVQDRPTPTPGANQILVRTRAVALNPAEYKEYDTGLFLKKWPMVLGRDVAGSVVSIGSDVDKFKPGDSVLSFSIFSLENDPDQGTFQEYVLCYSHLTSRIPKGFLFESAASLPTGLGTAAGLLRRVGLDVTKIANKTEKSDVVLIWGGSSSVGTSAIQFASAAGAVVFTTASPQHHEYLRQLGADAVFDYKSSEIADDIVEEASDRGLVITKFVDAVSANLAITAAVVSKLGGGTLATVLPWEMMNKVPPPDNVTPEMSGLRDALVEKDYCSHVFNDLVPDRLRDGYIRPAKTVLVPGGLSGIEAGLNTLRNGVSGVKLVASIKGR</sequence>
<gene>
    <name evidence="4" type="ORF">B0T10DRAFT_574872</name>
</gene>
<organism evidence="4 5">
    <name type="scientific">Thelonectria olida</name>
    <dbReference type="NCBI Taxonomy" id="1576542"/>
    <lineage>
        <taxon>Eukaryota</taxon>
        <taxon>Fungi</taxon>
        <taxon>Dikarya</taxon>
        <taxon>Ascomycota</taxon>
        <taxon>Pezizomycotina</taxon>
        <taxon>Sordariomycetes</taxon>
        <taxon>Hypocreomycetidae</taxon>
        <taxon>Hypocreales</taxon>
        <taxon>Nectriaceae</taxon>
        <taxon>Thelonectria</taxon>
    </lineage>
</organism>
<dbReference type="Proteomes" id="UP000777438">
    <property type="component" value="Unassembled WGS sequence"/>
</dbReference>
<dbReference type="InterPro" id="IPR036291">
    <property type="entry name" value="NAD(P)-bd_dom_sf"/>
</dbReference>